<evidence type="ECO:0000313" key="4">
    <source>
        <dbReference type="Proteomes" id="UP001152622"/>
    </source>
</evidence>
<dbReference type="GO" id="GO:0031114">
    <property type="term" value="P:regulation of microtubule depolymerization"/>
    <property type="evidence" value="ECO:0007669"/>
    <property type="project" value="TreeGrafter"/>
</dbReference>
<dbReference type="GO" id="GO:0030425">
    <property type="term" value="C:dendrite"/>
    <property type="evidence" value="ECO:0007669"/>
    <property type="project" value="TreeGrafter"/>
</dbReference>
<name>A0A9Q1JDH8_SYNKA</name>
<dbReference type="GO" id="GO:0000226">
    <property type="term" value="P:microtubule cytoskeleton organization"/>
    <property type="evidence" value="ECO:0007669"/>
    <property type="project" value="InterPro"/>
</dbReference>
<feature type="compositionally biased region" description="Acidic residues" evidence="1">
    <location>
        <begin position="202"/>
        <end position="218"/>
    </location>
</feature>
<dbReference type="AlphaFoldDB" id="A0A9Q1JDH8"/>
<dbReference type="Proteomes" id="UP001152622">
    <property type="component" value="Chromosome 1"/>
</dbReference>
<proteinExistence type="predicted"/>
<feature type="compositionally biased region" description="Basic and acidic residues" evidence="1">
    <location>
        <begin position="318"/>
        <end position="342"/>
    </location>
</feature>
<dbReference type="GO" id="GO:0007409">
    <property type="term" value="P:axonogenesis"/>
    <property type="evidence" value="ECO:0007669"/>
    <property type="project" value="TreeGrafter"/>
</dbReference>
<feature type="compositionally biased region" description="Basic and acidic residues" evidence="1">
    <location>
        <begin position="296"/>
        <end position="310"/>
    </location>
</feature>
<dbReference type="GO" id="GO:0005874">
    <property type="term" value="C:microtubule"/>
    <property type="evidence" value="ECO:0007669"/>
    <property type="project" value="InterPro"/>
</dbReference>
<comment type="caution">
    <text evidence="3">The sequence shown here is derived from an EMBL/GenBank/DDBJ whole genome shotgun (WGS) entry which is preliminary data.</text>
</comment>
<dbReference type="InterPro" id="IPR026074">
    <property type="entry name" value="MAP1"/>
</dbReference>
<feature type="compositionally biased region" description="Basic and acidic residues" evidence="1">
    <location>
        <begin position="190"/>
        <end position="201"/>
    </location>
</feature>
<dbReference type="PANTHER" id="PTHR13843:SF5">
    <property type="entry name" value="MICROTUBULE-ASSOCIATED PROTEIN 1B"/>
    <property type="match status" value="1"/>
</dbReference>
<feature type="domain" description="Microtubule-associated protein 1A/B/S-like MBL-like" evidence="2">
    <location>
        <begin position="18"/>
        <end position="126"/>
    </location>
</feature>
<feature type="region of interest" description="Disordered" evidence="1">
    <location>
        <begin position="136"/>
        <end position="369"/>
    </location>
</feature>
<dbReference type="GO" id="GO:0003779">
    <property type="term" value="F:actin binding"/>
    <property type="evidence" value="ECO:0007669"/>
    <property type="project" value="TreeGrafter"/>
</dbReference>
<dbReference type="EMBL" id="JAINUF010000001">
    <property type="protein sequence ID" value="KAJ8380925.1"/>
    <property type="molecule type" value="Genomic_DNA"/>
</dbReference>
<dbReference type="OrthoDB" id="5371837at2759"/>
<reference evidence="3" key="1">
    <citation type="journal article" date="2023" name="Science">
        <title>Genome structures resolve the early diversification of teleost fishes.</title>
        <authorList>
            <person name="Parey E."/>
            <person name="Louis A."/>
            <person name="Montfort J."/>
            <person name="Bouchez O."/>
            <person name="Roques C."/>
            <person name="Iampietro C."/>
            <person name="Lluch J."/>
            <person name="Castinel A."/>
            <person name="Donnadieu C."/>
            <person name="Desvignes T."/>
            <person name="Floi Bucao C."/>
            <person name="Jouanno E."/>
            <person name="Wen M."/>
            <person name="Mejri S."/>
            <person name="Dirks R."/>
            <person name="Jansen H."/>
            <person name="Henkel C."/>
            <person name="Chen W.J."/>
            <person name="Zahm M."/>
            <person name="Cabau C."/>
            <person name="Klopp C."/>
            <person name="Thompson A.W."/>
            <person name="Robinson-Rechavi M."/>
            <person name="Braasch I."/>
            <person name="Lecointre G."/>
            <person name="Bobe J."/>
            <person name="Postlethwait J.H."/>
            <person name="Berthelot C."/>
            <person name="Roest Crollius H."/>
            <person name="Guiguen Y."/>
        </authorList>
    </citation>
    <scope>NUCLEOTIDE SEQUENCE</scope>
    <source>
        <strain evidence="3">WJC10195</strain>
    </source>
</reference>
<keyword evidence="4" id="KW-1185">Reference proteome</keyword>
<organism evidence="3 4">
    <name type="scientific">Synaphobranchus kaupii</name>
    <name type="common">Kaup's arrowtooth eel</name>
    <dbReference type="NCBI Taxonomy" id="118154"/>
    <lineage>
        <taxon>Eukaryota</taxon>
        <taxon>Metazoa</taxon>
        <taxon>Chordata</taxon>
        <taxon>Craniata</taxon>
        <taxon>Vertebrata</taxon>
        <taxon>Euteleostomi</taxon>
        <taxon>Actinopterygii</taxon>
        <taxon>Neopterygii</taxon>
        <taxon>Teleostei</taxon>
        <taxon>Anguilliformes</taxon>
        <taxon>Synaphobranchidae</taxon>
        <taxon>Synaphobranchus</taxon>
    </lineage>
</organism>
<evidence type="ECO:0000259" key="2">
    <source>
        <dbReference type="Pfam" id="PF25281"/>
    </source>
</evidence>
<dbReference type="GO" id="GO:0008017">
    <property type="term" value="F:microtubule binding"/>
    <property type="evidence" value="ECO:0007669"/>
    <property type="project" value="InterPro"/>
</dbReference>
<accession>A0A9Q1JDH8</accession>
<dbReference type="GO" id="GO:0016358">
    <property type="term" value="P:dendrite development"/>
    <property type="evidence" value="ECO:0007669"/>
    <property type="project" value="TreeGrafter"/>
</dbReference>
<sequence length="488" mass="52991">MEGLSEFTEYLSESVEIPSPFDMLEPPTSGGFLKLSKPCCYIFPGGRGDSALFAVNGFNMLINGGSDRKSCFWKLVRHLDRVDSILLTHIGDDNLPGINSVLQRKIAELEEDQSQCSTANKDLTKDFEELKTHKVVQDEKKDKDSAVIISHDETVLPKESPEADEHAESLDEGITTTEPGGESGETPEEPESKGKINGDNEKFEDEGTGLEESSEAGDYEEKGTEECPSITADANIDSEDDSETLPTDRTLTHRHADPPPAPIRDSSPSYPRPDVCMVDPEALPAAESLENPSKNEASDKATKKKQEIKTKSKTGTPKKKDSTASKSSGKSDGKEGGDKDVKNATNTYASRGPKSVTGSGSGKAAGGGSVPNCPPAYLDLVYIPNHCNAKNVDAEFFKCVRSSYYVVSGNDLAAQEPSRAVLDSLLEGKSQWGNNMQVTLIPTHDSEVMREWYQETHEKQQDLNITVLASSSTVVMQDESFPACKIEL</sequence>
<protein>
    <recommendedName>
        <fullName evidence="2">Microtubule-associated protein 1A/B/S-like MBL-like domain-containing protein</fullName>
    </recommendedName>
</protein>
<feature type="compositionally biased region" description="Basic and acidic residues" evidence="1">
    <location>
        <begin position="136"/>
        <end position="169"/>
    </location>
</feature>
<dbReference type="GO" id="GO:0045202">
    <property type="term" value="C:synapse"/>
    <property type="evidence" value="ECO:0007669"/>
    <property type="project" value="TreeGrafter"/>
</dbReference>
<dbReference type="Pfam" id="PF25281">
    <property type="entry name" value="MBL_MAP1B"/>
    <property type="match status" value="1"/>
</dbReference>
<dbReference type="GO" id="GO:0043025">
    <property type="term" value="C:neuronal cell body"/>
    <property type="evidence" value="ECO:0007669"/>
    <property type="project" value="TreeGrafter"/>
</dbReference>
<dbReference type="PANTHER" id="PTHR13843">
    <property type="entry name" value="MICROTUBULE-ASSOCIATED PROTEIN"/>
    <property type="match status" value="1"/>
</dbReference>
<evidence type="ECO:0000256" key="1">
    <source>
        <dbReference type="SAM" id="MobiDB-lite"/>
    </source>
</evidence>
<evidence type="ECO:0000313" key="3">
    <source>
        <dbReference type="EMBL" id="KAJ8380925.1"/>
    </source>
</evidence>
<dbReference type="GO" id="GO:0005875">
    <property type="term" value="C:microtubule associated complex"/>
    <property type="evidence" value="ECO:0007669"/>
    <property type="project" value="TreeGrafter"/>
</dbReference>
<dbReference type="InterPro" id="IPR057480">
    <property type="entry name" value="MAP1A/B/S-like_MBL"/>
</dbReference>
<dbReference type="GO" id="GO:0005829">
    <property type="term" value="C:cytosol"/>
    <property type="evidence" value="ECO:0007669"/>
    <property type="project" value="TreeGrafter"/>
</dbReference>
<feature type="compositionally biased region" description="Gly residues" evidence="1">
    <location>
        <begin position="359"/>
        <end position="369"/>
    </location>
</feature>
<gene>
    <name evidence="3" type="ORF">SKAU_G00017030</name>
</gene>